<organism evidence="1 2">
    <name type="scientific">Janibacter indicus</name>
    <dbReference type="NCBI Taxonomy" id="857417"/>
    <lineage>
        <taxon>Bacteria</taxon>
        <taxon>Bacillati</taxon>
        <taxon>Actinomycetota</taxon>
        <taxon>Actinomycetes</taxon>
        <taxon>Micrococcales</taxon>
        <taxon>Intrasporangiaceae</taxon>
        <taxon>Janibacter</taxon>
    </lineage>
</organism>
<evidence type="ECO:0008006" key="3">
    <source>
        <dbReference type="Google" id="ProtNLM"/>
    </source>
</evidence>
<dbReference type="AlphaFoldDB" id="A0A1L3MKM7"/>
<evidence type="ECO:0000313" key="2">
    <source>
        <dbReference type="Proteomes" id="UP000182938"/>
    </source>
</evidence>
<accession>A0A1L3MKM7</accession>
<protein>
    <recommendedName>
        <fullName evidence="3">Lipoprotein LpqN</fullName>
    </recommendedName>
</protein>
<dbReference type="KEGG" id="jte:ASJ30_16265"/>
<dbReference type="RefSeq" id="WP_072626023.1">
    <property type="nucleotide sequence ID" value="NZ_CP013290.1"/>
</dbReference>
<proteinExistence type="predicted"/>
<gene>
    <name evidence="1" type="ORF">ASJ30_16265</name>
</gene>
<keyword evidence="2" id="KW-1185">Reference proteome</keyword>
<dbReference type="Gene3D" id="3.40.1000.10">
    <property type="entry name" value="Mog1/PsbP, alpha/beta/alpha sandwich"/>
    <property type="match status" value="1"/>
</dbReference>
<reference evidence="1 2" key="1">
    <citation type="submission" date="2015-11" db="EMBL/GenBank/DDBJ databases">
        <authorList>
            <person name="Zhang Y."/>
            <person name="Guo Z."/>
        </authorList>
    </citation>
    <scope>NUCLEOTIDE SEQUENCE [LARGE SCALE GENOMIC DNA]</scope>
    <source>
        <strain evidence="1 2">YFY001</strain>
    </source>
</reference>
<evidence type="ECO:0000313" key="1">
    <source>
        <dbReference type="EMBL" id="APH02898.1"/>
    </source>
</evidence>
<name>A0A1L3MKM7_9MICO</name>
<sequence length="158" mass="17486">MTRISYPSEVVPGPPPVSLDMPEGWTQVWAPDTLIAIRDDAQGADHFLANVVVRFYQRLAPFGPDEIQAELTQYAQQRRDGQVGALKQMSVGGREWLGADLAFVDDQAGTVGQVHWFTAQRHNDVFDVVQVTGSYAGSRREQDYATIDAIVDSVRVNP</sequence>
<dbReference type="Proteomes" id="UP000182938">
    <property type="component" value="Chromosome"/>
</dbReference>
<dbReference type="EMBL" id="CP013290">
    <property type="protein sequence ID" value="APH02898.1"/>
    <property type="molecule type" value="Genomic_DNA"/>
</dbReference>